<proteinExistence type="predicted"/>
<dbReference type="Gene3D" id="3.60.15.10">
    <property type="entry name" value="Ribonuclease Z/Hydroxyacylglutathione hydrolase-like"/>
    <property type="match status" value="1"/>
</dbReference>
<dbReference type="Pfam" id="PF12706">
    <property type="entry name" value="Lactamase_B_2"/>
    <property type="match status" value="1"/>
</dbReference>
<feature type="region of interest" description="Disordered" evidence="1">
    <location>
        <begin position="154"/>
        <end position="173"/>
    </location>
</feature>
<protein>
    <submittedName>
        <fullName evidence="3">MBL fold metallo-hydrolase</fullName>
    </submittedName>
</protein>
<feature type="domain" description="Metallo-beta-lactamase" evidence="2">
    <location>
        <begin position="65"/>
        <end position="287"/>
    </location>
</feature>
<evidence type="ECO:0000256" key="1">
    <source>
        <dbReference type="SAM" id="MobiDB-lite"/>
    </source>
</evidence>
<gene>
    <name evidence="3" type="ORF">V0U79_01995</name>
</gene>
<dbReference type="PANTHER" id="PTHR42663:SF6">
    <property type="entry name" value="HYDROLASE C777.06C-RELATED"/>
    <property type="match status" value="1"/>
</dbReference>
<name>A0ABU7LMG4_9PROT</name>
<dbReference type="EMBL" id="JAZDRP010000001">
    <property type="protein sequence ID" value="MEE2525120.1"/>
    <property type="molecule type" value="Genomic_DNA"/>
</dbReference>
<dbReference type="RefSeq" id="WP_330197783.1">
    <property type="nucleotide sequence ID" value="NZ_JAZDRP010000001.1"/>
</dbReference>
<evidence type="ECO:0000313" key="4">
    <source>
        <dbReference type="Proteomes" id="UP001354971"/>
    </source>
</evidence>
<sequence>MIGFLAAAALQMTAAEQCDVELVVLGVGQDGGIPQINVQADPAWEDESLRHRVVSLGVVDHESGTRYLFEATPDFREQVHDLNAIAGTSGAPDGIFLTHAHIGHYTGLMFLGFESMSADNVPVFAPPRMQDFLTNSGPWSQLIAYGNIRVDEFQPGPRPHDVQPGEPDYSENPIQSMETSRLRVDPLHVPHRREFADTVGYRIQGPEISVIFIPDIDSWEEWAEWGTRIEDIVMENDLVYVDATFFDDHELPGRDMSAIPHPRVTETMDLFQDYPDEIRQRIRFIHYNHTNPIRYDDSAETQEVLERGYRIAREGERICL</sequence>
<dbReference type="PANTHER" id="PTHR42663">
    <property type="entry name" value="HYDROLASE C777.06C-RELATED-RELATED"/>
    <property type="match status" value="1"/>
</dbReference>
<organism evidence="3 4">
    <name type="scientific">Hyphobacterium lacteum</name>
    <dbReference type="NCBI Taxonomy" id="3116575"/>
    <lineage>
        <taxon>Bacteria</taxon>
        <taxon>Pseudomonadati</taxon>
        <taxon>Pseudomonadota</taxon>
        <taxon>Alphaproteobacteria</taxon>
        <taxon>Maricaulales</taxon>
        <taxon>Maricaulaceae</taxon>
        <taxon>Hyphobacterium</taxon>
    </lineage>
</organism>
<evidence type="ECO:0000313" key="3">
    <source>
        <dbReference type="EMBL" id="MEE2525120.1"/>
    </source>
</evidence>
<dbReference type="Proteomes" id="UP001354971">
    <property type="component" value="Unassembled WGS sequence"/>
</dbReference>
<dbReference type="InterPro" id="IPR001279">
    <property type="entry name" value="Metallo-B-lactamas"/>
</dbReference>
<dbReference type="InterPro" id="IPR036866">
    <property type="entry name" value="RibonucZ/Hydroxyglut_hydro"/>
</dbReference>
<evidence type="ECO:0000259" key="2">
    <source>
        <dbReference type="Pfam" id="PF12706"/>
    </source>
</evidence>
<dbReference type="SUPFAM" id="SSF56281">
    <property type="entry name" value="Metallo-hydrolase/oxidoreductase"/>
    <property type="match status" value="1"/>
</dbReference>
<keyword evidence="4" id="KW-1185">Reference proteome</keyword>
<accession>A0ABU7LMG4</accession>
<reference evidence="3 4" key="1">
    <citation type="submission" date="2024-01" db="EMBL/GenBank/DDBJ databases">
        <title>Hyphobacterium bacterium isolated from marine sediment.</title>
        <authorList>
            <person name="Zhao S."/>
        </authorList>
    </citation>
    <scope>NUCLEOTIDE SEQUENCE [LARGE SCALE GENOMIC DNA]</scope>
    <source>
        <strain evidence="4">HN65</strain>
    </source>
</reference>
<comment type="caution">
    <text evidence="3">The sequence shown here is derived from an EMBL/GenBank/DDBJ whole genome shotgun (WGS) entry which is preliminary data.</text>
</comment>